<dbReference type="STRING" id="1123265.GCA_000686625_00309"/>
<name>A0A4U9W5I1_9SPHI</name>
<gene>
    <name evidence="1" type="ORF">NCTC11429_04970</name>
</gene>
<organism evidence="1 2">
    <name type="scientific">Sphingobacterium thalpophilum</name>
    <dbReference type="NCBI Taxonomy" id="259"/>
    <lineage>
        <taxon>Bacteria</taxon>
        <taxon>Pseudomonadati</taxon>
        <taxon>Bacteroidota</taxon>
        <taxon>Sphingobacteriia</taxon>
        <taxon>Sphingobacteriales</taxon>
        <taxon>Sphingobacteriaceae</taxon>
        <taxon>Sphingobacterium</taxon>
    </lineage>
</organism>
<dbReference type="Proteomes" id="UP000308196">
    <property type="component" value="Chromosome"/>
</dbReference>
<reference evidence="1 2" key="1">
    <citation type="submission" date="2019-05" db="EMBL/GenBank/DDBJ databases">
        <authorList>
            <consortium name="Pathogen Informatics"/>
        </authorList>
    </citation>
    <scope>NUCLEOTIDE SEQUENCE [LARGE SCALE GENOMIC DNA]</scope>
    <source>
        <strain evidence="1 2">NCTC11429</strain>
    </source>
</reference>
<evidence type="ECO:0000313" key="1">
    <source>
        <dbReference type="EMBL" id="VTR54006.1"/>
    </source>
</evidence>
<sequence length="61" mass="7101">MGMKNENWLKKQYMDLKETLIPIRSNDSPWKKFGKQTAFFMFLTLMLCGAIAMLIAISFAH</sequence>
<dbReference type="KEGG" id="stha:NCTC11429_04970"/>
<dbReference type="AlphaFoldDB" id="A0A4U9W5I1"/>
<protein>
    <submittedName>
        <fullName evidence="1">Uncharacterized protein</fullName>
    </submittedName>
</protein>
<accession>A0A4U9W5I1</accession>
<proteinExistence type="predicted"/>
<evidence type="ECO:0000313" key="2">
    <source>
        <dbReference type="Proteomes" id="UP000308196"/>
    </source>
</evidence>
<dbReference type="EMBL" id="LR590484">
    <property type="protein sequence ID" value="VTR54006.1"/>
    <property type="molecule type" value="Genomic_DNA"/>
</dbReference>